<name>A0A6J8CUH5_MYTCO</name>
<feature type="region of interest" description="Disordered" evidence="1">
    <location>
        <begin position="179"/>
        <end position="199"/>
    </location>
</feature>
<dbReference type="AlphaFoldDB" id="A0A6J8CUH5"/>
<keyword evidence="3" id="KW-1185">Reference proteome</keyword>
<proteinExistence type="predicted"/>
<protein>
    <recommendedName>
        <fullName evidence="4">Retrotransposon gag domain-containing protein</fullName>
    </recommendedName>
</protein>
<evidence type="ECO:0008006" key="4">
    <source>
        <dbReference type="Google" id="ProtNLM"/>
    </source>
</evidence>
<sequence length="235" mass="26598">MEKLANCRKFGGYPHENAAIFISEFESYATLHNISPLDDNRKIASLHLHLTGPALTWFNALSSEHKSSWDSIVELFQTKYFDLDWQSPTLMLDSEIFENLSLSSGLPEQLAFFVRAGNRKDSPSALAAAKMGEAYGTGRWNYRLLRLLTLNANDQHKTDKCNSDDHNIVLKLGDNNLHNTTTKSDVENQSGESQETDISTDSKKYIHIQQTRIRHSLAILMVPYLTPVLNRIKMG</sequence>
<accession>A0A6J8CUH5</accession>
<evidence type="ECO:0000256" key="1">
    <source>
        <dbReference type="SAM" id="MobiDB-lite"/>
    </source>
</evidence>
<dbReference type="EMBL" id="CACVKT020005997">
    <property type="protein sequence ID" value="CAC5399301.1"/>
    <property type="molecule type" value="Genomic_DNA"/>
</dbReference>
<evidence type="ECO:0000313" key="3">
    <source>
        <dbReference type="Proteomes" id="UP000507470"/>
    </source>
</evidence>
<reference evidence="2 3" key="1">
    <citation type="submission" date="2020-06" db="EMBL/GenBank/DDBJ databases">
        <authorList>
            <person name="Li R."/>
            <person name="Bekaert M."/>
        </authorList>
    </citation>
    <scope>NUCLEOTIDE SEQUENCE [LARGE SCALE GENOMIC DNA]</scope>
    <source>
        <strain evidence="3">wild</strain>
    </source>
</reference>
<gene>
    <name evidence="2" type="ORF">MCOR_33574</name>
</gene>
<dbReference type="OrthoDB" id="6123064at2759"/>
<dbReference type="Proteomes" id="UP000507470">
    <property type="component" value="Unassembled WGS sequence"/>
</dbReference>
<organism evidence="2 3">
    <name type="scientific">Mytilus coruscus</name>
    <name type="common">Sea mussel</name>
    <dbReference type="NCBI Taxonomy" id="42192"/>
    <lineage>
        <taxon>Eukaryota</taxon>
        <taxon>Metazoa</taxon>
        <taxon>Spiralia</taxon>
        <taxon>Lophotrochozoa</taxon>
        <taxon>Mollusca</taxon>
        <taxon>Bivalvia</taxon>
        <taxon>Autobranchia</taxon>
        <taxon>Pteriomorphia</taxon>
        <taxon>Mytilida</taxon>
        <taxon>Mytiloidea</taxon>
        <taxon>Mytilidae</taxon>
        <taxon>Mytilinae</taxon>
        <taxon>Mytilus</taxon>
    </lineage>
</organism>
<evidence type="ECO:0000313" key="2">
    <source>
        <dbReference type="EMBL" id="CAC5399301.1"/>
    </source>
</evidence>